<reference evidence="2 3" key="2">
    <citation type="submission" date="2018-11" db="EMBL/GenBank/DDBJ databases">
        <authorList>
            <consortium name="Pathogen Informatics"/>
        </authorList>
    </citation>
    <scope>NUCLEOTIDE SEQUENCE [LARGE SCALE GENOMIC DNA]</scope>
</reference>
<accession>A0A0N5CZE7</accession>
<dbReference type="AlphaFoldDB" id="A0A0N5CZE7"/>
<reference evidence="4" key="1">
    <citation type="submission" date="2017-02" db="UniProtKB">
        <authorList>
            <consortium name="WormBaseParasite"/>
        </authorList>
    </citation>
    <scope>IDENTIFICATION</scope>
</reference>
<evidence type="ECO:0000313" key="4">
    <source>
        <dbReference type="WBParaSite" id="TCLT_0000586201-mRNA-1"/>
    </source>
</evidence>
<keyword evidence="1" id="KW-0732">Signal</keyword>
<feature type="signal peptide" evidence="1">
    <location>
        <begin position="1"/>
        <end position="19"/>
    </location>
</feature>
<protein>
    <submittedName>
        <fullName evidence="4">Activin_recp domain-containing protein</fullName>
    </submittedName>
</protein>
<evidence type="ECO:0000313" key="2">
    <source>
        <dbReference type="EMBL" id="VDN03142.1"/>
    </source>
</evidence>
<name>A0A0N5CZE7_THECL</name>
<proteinExistence type="predicted"/>
<organism evidence="4">
    <name type="scientific">Thelazia callipaeda</name>
    <name type="common">Oriental eyeworm</name>
    <name type="synonym">Parasitic nematode</name>
    <dbReference type="NCBI Taxonomy" id="103827"/>
    <lineage>
        <taxon>Eukaryota</taxon>
        <taxon>Metazoa</taxon>
        <taxon>Ecdysozoa</taxon>
        <taxon>Nematoda</taxon>
        <taxon>Chromadorea</taxon>
        <taxon>Rhabditida</taxon>
        <taxon>Spirurina</taxon>
        <taxon>Spiruromorpha</taxon>
        <taxon>Thelazioidea</taxon>
        <taxon>Thelaziidae</taxon>
        <taxon>Thelazia</taxon>
    </lineage>
</organism>
<feature type="chain" id="PRO_5043126458" evidence="1">
    <location>
        <begin position="20"/>
        <end position="127"/>
    </location>
</feature>
<dbReference type="EMBL" id="UYYF01004368">
    <property type="protein sequence ID" value="VDN03142.1"/>
    <property type="molecule type" value="Genomic_DNA"/>
</dbReference>
<gene>
    <name evidence="2" type="ORF">TCLT_LOCUS5851</name>
</gene>
<evidence type="ECO:0000313" key="3">
    <source>
        <dbReference type="Proteomes" id="UP000276776"/>
    </source>
</evidence>
<dbReference type="OMA" id="GCSSTRC"/>
<dbReference type="SUPFAM" id="SSF57302">
    <property type="entry name" value="Snake toxin-like"/>
    <property type="match status" value="1"/>
</dbReference>
<dbReference type="InterPro" id="IPR045860">
    <property type="entry name" value="Snake_toxin-like_sf"/>
</dbReference>
<dbReference type="PANTHER" id="PTHR21749:SF6">
    <property type="entry name" value="ACTIVIN_RECP DOMAIN-CONTAINING PROTEIN"/>
    <property type="match status" value="1"/>
</dbReference>
<dbReference type="Proteomes" id="UP000276776">
    <property type="component" value="Unassembled WGS sequence"/>
</dbReference>
<sequence>MLLLTLTLLYASLWNSAQSLECYTGFSVIRGQTVGTTKEVCSKETDSCYRAKAGVNVLSTIKKAGCSTVRCFLNKNKCFEQEMLGSKVIFCCCNDRDLCNTASSFAMRLTTIVTVIHMFFCLSHLIL</sequence>
<dbReference type="PANTHER" id="PTHR21749">
    <property type="entry name" value="PRION-LIKE- Q/N-RICH -DOMAIN-BEARING PROTEIN PROTEIN 24"/>
    <property type="match status" value="1"/>
</dbReference>
<dbReference type="OrthoDB" id="5831811at2759"/>
<evidence type="ECO:0000256" key="1">
    <source>
        <dbReference type="SAM" id="SignalP"/>
    </source>
</evidence>
<keyword evidence="3" id="KW-1185">Reference proteome</keyword>
<dbReference type="WBParaSite" id="TCLT_0000586201-mRNA-1">
    <property type="protein sequence ID" value="TCLT_0000586201-mRNA-1"/>
    <property type="gene ID" value="TCLT_0000586201"/>
</dbReference>